<evidence type="ECO:0000256" key="5">
    <source>
        <dbReference type="ARBA" id="ARBA00022989"/>
    </source>
</evidence>
<dbReference type="InterPro" id="IPR002668">
    <property type="entry name" value="CNT_N_dom"/>
</dbReference>
<evidence type="ECO:0000259" key="9">
    <source>
        <dbReference type="Pfam" id="PF07662"/>
    </source>
</evidence>
<dbReference type="AlphaFoldDB" id="A0A8H4VY69"/>
<keyword evidence="6 7" id="KW-0472">Membrane</keyword>
<proteinExistence type="inferred from homology"/>
<dbReference type="GO" id="GO:0005337">
    <property type="term" value="F:nucleoside transmembrane transporter activity"/>
    <property type="evidence" value="ECO:0007669"/>
    <property type="project" value="InterPro"/>
</dbReference>
<dbReference type="InterPro" id="IPR011657">
    <property type="entry name" value="CNT_C_dom"/>
</dbReference>
<dbReference type="EMBL" id="JAAMPI010001027">
    <property type="protein sequence ID" value="KAF4627103.1"/>
    <property type="molecule type" value="Genomic_DNA"/>
</dbReference>
<dbReference type="Pfam" id="PF07662">
    <property type="entry name" value="Nucleos_tra2_C"/>
    <property type="match status" value="1"/>
</dbReference>
<name>A0A8H4VY69_9HELO</name>
<feature type="domain" description="Concentrative nucleoside transporter C-terminal" evidence="9">
    <location>
        <begin position="385"/>
        <end position="559"/>
    </location>
</feature>
<evidence type="ECO:0000313" key="11">
    <source>
        <dbReference type="EMBL" id="KAF4627103.1"/>
    </source>
</evidence>
<dbReference type="Proteomes" id="UP000566819">
    <property type="component" value="Unassembled WGS sequence"/>
</dbReference>
<reference evidence="11 12" key="1">
    <citation type="submission" date="2020-03" db="EMBL/GenBank/DDBJ databases">
        <title>Draft Genome Sequence of Cudoniella acicularis.</title>
        <authorList>
            <person name="Buettner E."/>
            <person name="Kellner H."/>
        </authorList>
    </citation>
    <scope>NUCLEOTIDE SEQUENCE [LARGE SCALE GENOMIC DNA]</scope>
    <source>
        <strain evidence="11 12">DSM 108380</strain>
    </source>
</reference>
<evidence type="ECO:0000256" key="7">
    <source>
        <dbReference type="SAM" id="Phobius"/>
    </source>
</evidence>
<evidence type="ECO:0000313" key="12">
    <source>
        <dbReference type="Proteomes" id="UP000566819"/>
    </source>
</evidence>
<evidence type="ECO:0000259" key="8">
    <source>
        <dbReference type="Pfam" id="PF01773"/>
    </source>
</evidence>
<dbReference type="OrthoDB" id="6075923at2759"/>
<keyword evidence="3" id="KW-1003">Cell membrane</keyword>
<feature type="transmembrane region" description="Helical" evidence="7">
    <location>
        <begin position="152"/>
        <end position="175"/>
    </location>
</feature>
<dbReference type="PANTHER" id="PTHR10590:SF4">
    <property type="entry name" value="SOLUTE CARRIER FAMILY 28 MEMBER 3"/>
    <property type="match status" value="1"/>
</dbReference>
<feature type="transmembrane region" description="Helical" evidence="7">
    <location>
        <begin position="288"/>
        <end position="309"/>
    </location>
</feature>
<keyword evidence="12" id="KW-1185">Reference proteome</keyword>
<gene>
    <name evidence="11" type="ORF">G7Y89_g11052</name>
</gene>
<organism evidence="11 12">
    <name type="scientific">Cudoniella acicularis</name>
    <dbReference type="NCBI Taxonomy" id="354080"/>
    <lineage>
        <taxon>Eukaryota</taxon>
        <taxon>Fungi</taxon>
        <taxon>Dikarya</taxon>
        <taxon>Ascomycota</taxon>
        <taxon>Pezizomycotina</taxon>
        <taxon>Leotiomycetes</taxon>
        <taxon>Helotiales</taxon>
        <taxon>Tricladiaceae</taxon>
        <taxon>Cudoniella</taxon>
    </lineage>
</organism>
<dbReference type="PANTHER" id="PTHR10590">
    <property type="entry name" value="SODIUM/NUCLEOSIDE COTRANSPORTER"/>
    <property type="match status" value="1"/>
</dbReference>
<sequence>MPGSIGERVPSQTDRIFENAIQNRLLPPHPKTRLAENYSPDRVKTELSIVGGANMQRISGRLIELLGILGLLPFSSTYKGRKKDQSINQSNFYYDTERRSFREFFSRFDHEQMFLQRPVAMPIDEEAASSERGSSNLSIQEKPESLSKRRKLLLHLTNEGSWWIAIMVRLITFYVHTGGVFNVPRVLWRSCAGVVVSIIPERLRFIIGGILVAVLILVGAMHTIVVGILMQFVIAVFVLRTQADFDIFSWISQIGRNPLGFANISLVFVTDASVPSLPWFPISAVPSIIFFAGTAQLLMYWGVLQWLVAKSAIFFYWALRISGAEAIVATSSPFLGQGEAVMLIRPFLPHITNAELHQTMCSGFATIARSVLVAYINLGVNGQALISSCVMSIPVSLVVSKLRYSEEDAPPTARCIAIDERNDDVNAVHAFTNVVWLGLKIAGIVIAVLSSVIALVALVDALLAWWGQYINIGTDLTIELIMSYLLFPVAFLLGVPGNGDLRKVARLIGIKIIKNEFAAFQALQTDPTYATLSSRSRLTATYSLCGFGNLGAMGTQIGLF</sequence>
<feature type="transmembrane region" description="Helical" evidence="7">
    <location>
        <begin position="441"/>
        <end position="466"/>
    </location>
</feature>
<feature type="transmembrane region" description="Helical" evidence="7">
    <location>
        <begin position="478"/>
        <end position="496"/>
    </location>
</feature>
<feature type="domain" description="Concentrative nucleoside transporter N-terminal" evidence="8">
    <location>
        <begin position="221"/>
        <end position="270"/>
    </location>
</feature>
<dbReference type="InterPro" id="IPR008276">
    <property type="entry name" value="C_nuclsd_transpt"/>
</dbReference>
<evidence type="ECO:0000259" key="10">
    <source>
        <dbReference type="Pfam" id="PF07670"/>
    </source>
</evidence>
<accession>A0A8H4VY69</accession>
<feature type="transmembrane region" description="Helical" evidence="7">
    <location>
        <begin position="206"/>
        <end position="239"/>
    </location>
</feature>
<dbReference type="GO" id="GO:0015293">
    <property type="term" value="F:symporter activity"/>
    <property type="evidence" value="ECO:0007669"/>
    <property type="project" value="TreeGrafter"/>
</dbReference>
<comment type="similarity">
    <text evidence="2">Belongs to the concentrative nucleoside transporter (CNT) (TC 2.A.41) family.</text>
</comment>
<dbReference type="GO" id="GO:0005886">
    <property type="term" value="C:plasma membrane"/>
    <property type="evidence" value="ECO:0007669"/>
    <property type="project" value="UniProtKB-SubCell"/>
</dbReference>
<evidence type="ECO:0000256" key="6">
    <source>
        <dbReference type="ARBA" id="ARBA00023136"/>
    </source>
</evidence>
<evidence type="ECO:0000256" key="1">
    <source>
        <dbReference type="ARBA" id="ARBA00004651"/>
    </source>
</evidence>
<dbReference type="Pfam" id="PF01773">
    <property type="entry name" value="Nucleos_tra2_N"/>
    <property type="match status" value="1"/>
</dbReference>
<keyword evidence="4 7" id="KW-0812">Transmembrane</keyword>
<evidence type="ECO:0000256" key="2">
    <source>
        <dbReference type="ARBA" id="ARBA00009033"/>
    </source>
</evidence>
<comment type="caution">
    <text evidence="11">The sequence shown here is derived from an EMBL/GenBank/DDBJ whole genome shotgun (WGS) entry which is preliminary data.</text>
</comment>
<evidence type="ECO:0000256" key="3">
    <source>
        <dbReference type="ARBA" id="ARBA00022475"/>
    </source>
</evidence>
<protein>
    <submittedName>
        <fullName evidence="11">Uncharacterized protein</fullName>
    </submittedName>
</protein>
<dbReference type="InterPro" id="IPR011642">
    <property type="entry name" value="Gate_dom"/>
</dbReference>
<dbReference type="Pfam" id="PF07670">
    <property type="entry name" value="Gate"/>
    <property type="match status" value="1"/>
</dbReference>
<comment type="subcellular location">
    <subcellularLocation>
        <location evidence="1">Cell membrane</location>
        <topology evidence="1">Multi-pass membrane protein</topology>
    </subcellularLocation>
</comment>
<feature type="domain" description="Nucleoside transporter/FeoB GTPase Gate" evidence="10">
    <location>
        <begin position="283"/>
        <end position="378"/>
    </location>
</feature>
<keyword evidence="5 7" id="KW-1133">Transmembrane helix</keyword>
<evidence type="ECO:0000256" key="4">
    <source>
        <dbReference type="ARBA" id="ARBA00022692"/>
    </source>
</evidence>